<evidence type="ECO:0000256" key="2">
    <source>
        <dbReference type="ARBA" id="ARBA00005417"/>
    </source>
</evidence>
<keyword evidence="5" id="KW-0547">Nucleotide-binding</keyword>
<keyword evidence="4" id="KW-1003">Cell membrane</keyword>
<evidence type="ECO:0000256" key="5">
    <source>
        <dbReference type="ARBA" id="ARBA00022741"/>
    </source>
</evidence>
<evidence type="ECO:0000313" key="10">
    <source>
        <dbReference type="EMBL" id="SCF43428.1"/>
    </source>
</evidence>
<evidence type="ECO:0000256" key="4">
    <source>
        <dbReference type="ARBA" id="ARBA00022475"/>
    </source>
</evidence>
<reference evidence="11" key="1">
    <citation type="submission" date="2016-06" db="EMBL/GenBank/DDBJ databases">
        <authorList>
            <person name="Varghese N."/>
            <person name="Submissions Spin"/>
        </authorList>
    </citation>
    <scope>NUCLEOTIDE SEQUENCE [LARGE SCALE GENOMIC DNA]</scope>
    <source>
        <strain evidence="11">DSM 44100</strain>
    </source>
</reference>
<feature type="compositionally biased region" description="Basic and acidic residues" evidence="8">
    <location>
        <begin position="367"/>
        <end position="378"/>
    </location>
</feature>
<dbReference type="SMART" id="SM00382">
    <property type="entry name" value="AAA"/>
    <property type="match status" value="1"/>
</dbReference>
<dbReference type="InterPro" id="IPR013563">
    <property type="entry name" value="Oligopep_ABC_C"/>
</dbReference>
<dbReference type="GO" id="GO:0015833">
    <property type="term" value="P:peptide transport"/>
    <property type="evidence" value="ECO:0007669"/>
    <property type="project" value="InterPro"/>
</dbReference>
<evidence type="ECO:0000256" key="6">
    <source>
        <dbReference type="ARBA" id="ARBA00022840"/>
    </source>
</evidence>
<evidence type="ECO:0000256" key="7">
    <source>
        <dbReference type="ARBA" id="ARBA00023136"/>
    </source>
</evidence>
<dbReference type="NCBIfam" id="TIGR01727">
    <property type="entry name" value="oligo_HPY"/>
    <property type="match status" value="1"/>
</dbReference>
<dbReference type="EMBL" id="FMCU01000016">
    <property type="protein sequence ID" value="SCF43428.1"/>
    <property type="molecule type" value="Genomic_DNA"/>
</dbReference>
<evidence type="ECO:0000256" key="1">
    <source>
        <dbReference type="ARBA" id="ARBA00004202"/>
    </source>
</evidence>
<dbReference type="GO" id="GO:0005886">
    <property type="term" value="C:plasma membrane"/>
    <property type="evidence" value="ECO:0007669"/>
    <property type="project" value="UniProtKB-SubCell"/>
</dbReference>
<organism evidence="10 11">
    <name type="scientific">Micromonospora matsumotoense</name>
    <dbReference type="NCBI Taxonomy" id="121616"/>
    <lineage>
        <taxon>Bacteria</taxon>
        <taxon>Bacillati</taxon>
        <taxon>Actinomycetota</taxon>
        <taxon>Actinomycetes</taxon>
        <taxon>Micromonosporales</taxon>
        <taxon>Micromonosporaceae</taxon>
        <taxon>Micromonospora</taxon>
    </lineage>
</organism>
<dbReference type="InterPro" id="IPR017871">
    <property type="entry name" value="ABC_transporter-like_CS"/>
</dbReference>
<feature type="compositionally biased region" description="Low complexity" evidence="8">
    <location>
        <begin position="336"/>
        <end position="366"/>
    </location>
</feature>
<dbReference type="InterPro" id="IPR003593">
    <property type="entry name" value="AAA+_ATPase"/>
</dbReference>
<dbReference type="GO" id="GO:0016887">
    <property type="term" value="F:ATP hydrolysis activity"/>
    <property type="evidence" value="ECO:0007669"/>
    <property type="project" value="InterPro"/>
</dbReference>
<dbReference type="AlphaFoldDB" id="A0A1C5ADX8"/>
<evidence type="ECO:0000259" key="9">
    <source>
        <dbReference type="PROSITE" id="PS50893"/>
    </source>
</evidence>
<keyword evidence="7" id="KW-0472">Membrane</keyword>
<sequence length="378" mass="39586">MSAPVVPSPRAGGEPPGGEPVLAIDDLTVTLGTRNGPARAVAGVDWSVAPGRTLALVGESGSGKSMTVLAATGLAPRSATVTGRVRLLGRELTTMSETDRRRWRGRHVGFVFQDPMTTLNPVLTVGRQVTEACEEHLGMSRRQARSRAVELLDLVGIPAPERRVDAHPHQFSGGMRQRVVIAMALACEPELLIADEPTTALDVTTQAQIVELVADLRRRLGTAVVWITHDLGVVAGIADTVAVMYGGRIVEQGPVDAVFAAPGHPYTRALLAARPRPGAAGEELAAIPGAPPSPLDLPAGCAFWPRCPVRGDARCAHELPPLVPIAPGHRVRTFYPTTADGGATADPTTADGGATADPTTADGGATAEDRHQLRPEDR</sequence>
<comment type="similarity">
    <text evidence="2">Belongs to the ABC transporter superfamily.</text>
</comment>
<gene>
    <name evidence="10" type="ORF">GA0070216_11659</name>
</gene>
<dbReference type="PANTHER" id="PTHR43297:SF2">
    <property type="entry name" value="DIPEPTIDE TRANSPORT ATP-BINDING PROTEIN DPPD"/>
    <property type="match status" value="1"/>
</dbReference>
<protein>
    <submittedName>
        <fullName evidence="10">Peptide/nickel transport system ATP-binding protein</fullName>
    </submittedName>
</protein>
<evidence type="ECO:0000313" key="11">
    <source>
        <dbReference type="Proteomes" id="UP000198797"/>
    </source>
</evidence>
<dbReference type="InterPro" id="IPR050388">
    <property type="entry name" value="ABC_Ni/Peptide_Import"/>
</dbReference>
<dbReference type="Gene3D" id="3.40.50.300">
    <property type="entry name" value="P-loop containing nucleotide triphosphate hydrolases"/>
    <property type="match status" value="1"/>
</dbReference>
<evidence type="ECO:0000256" key="3">
    <source>
        <dbReference type="ARBA" id="ARBA00022448"/>
    </source>
</evidence>
<accession>A0A1C5ADX8</accession>
<dbReference type="FunFam" id="3.40.50.300:FF:000016">
    <property type="entry name" value="Oligopeptide ABC transporter ATP-binding component"/>
    <property type="match status" value="1"/>
</dbReference>
<dbReference type="CDD" id="cd03257">
    <property type="entry name" value="ABC_NikE_OppD_transporters"/>
    <property type="match status" value="1"/>
</dbReference>
<dbReference type="OrthoDB" id="5357528at2"/>
<dbReference type="InterPro" id="IPR003439">
    <property type="entry name" value="ABC_transporter-like_ATP-bd"/>
</dbReference>
<feature type="region of interest" description="Disordered" evidence="8">
    <location>
        <begin position="334"/>
        <end position="378"/>
    </location>
</feature>
<evidence type="ECO:0000256" key="8">
    <source>
        <dbReference type="SAM" id="MobiDB-lite"/>
    </source>
</evidence>
<dbReference type="SUPFAM" id="SSF52540">
    <property type="entry name" value="P-loop containing nucleoside triphosphate hydrolases"/>
    <property type="match status" value="1"/>
</dbReference>
<feature type="domain" description="ABC transporter" evidence="9">
    <location>
        <begin position="22"/>
        <end position="271"/>
    </location>
</feature>
<dbReference type="PROSITE" id="PS50893">
    <property type="entry name" value="ABC_TRANSPORTER_2"/>
    <property type="match status" value="1"/>
</dbReference>
<proteinExistence type="inferred from homology"/>
<keyword evidence="6 10" id="KW-0067">ATP-binding</keyword>
<dbReference type="InterPro" id="IPR027417">
    <property type="entry name" value="P-loop_NTPase"/>
</dbReference>
<feature type="region of interest" description="Disordered" evidence="8">
    <location>
        <begin position="1"/>
        <end position="20"/>
    </location>
</feature>
<dbReference type="PANTHER" id="PTHR43297">
    <property type="entry name" value="OLIGOPEPTIDE TRANSPORT ATP-BINDING PROTEIN APPD"/>
    <property type="match status" value="1"/>
</dbReference>
<dbReference type="Pfam" id="PF00005">
    <property type="entry name" value="ABC_tran"/>
    <property type="match status" value="1"/>
</dbReference>
<name>A0A1C5ADX8_9ACTN</name>
<dbReference type="GO" id="GO:0005524">
    <property type="term" value="F:ATP binding"/>
    <property type="evidence" value="ECO:0007669"/>
    <property type="project" value="UniProtKB-KW"/>
</dbReference>
<keyword evidence="11" id="KW-1185">Reference proteome</keyword>
<comment type="subcellular location">
    <subcellularLocation>
        <location evidence="1">Cell membrane</location>
        <topology evidence="1">Peripheral membrane protein</topology>
    </subcellularLocation>
</comment>
<dbReference type="STRING" id="121616.GA0070216_11659"/>
<dbReference type="Pfam" id="PF08352">
    <property type="entry name" value="oligo_HPY"/>
    <property type="match status" value="1"/>
</dbReference>
<keyword evidence="3" id="KW-0813">Transport</keyword>
<dbReference type="PROSITE" id="PS00211">
    <property type="entry name" value="ABC_TRANSPORTER_1"/>
    <property type="match status" value="1"/>
</dbReference>
<dbReference type="Proteomes" id="UP000198797">
    <property type="component" value="Unassembled WGS sequence"/>
</dbReference>